<feature type="domain" description="Major facilitator superfamily (MFS) profile" evidence="6">
    <location>
        <begin position="24"/>
        <end position="425"/>
    </location>
</feature>
<feature type="transmembrane region" description="Helical" evidence="5">
    <location>
        <begin position="336"/>
        <end position="358"/>
    </location>
</feature>
<feature type="transmembrane region" description="Helical" evidence="5">
    <location>
        <begin position="120"/>
        <end position="137"/>
    </location>
</feature>
<evidence type="ECO:0000259" key="6">
    <source>
        <dbReference type="PROSITE" id="PS50850"/>
    </source>
</evidence>
<name>A0A9J7ART5_9PROT</name>
<keyword evidence="2 5" id="KW-1133">Transmembrane helix</keyword>
<feature type="transmembrane region" description="Helical" evidence="5">
    <location>
        <begin position="18"/>
        <end position="36"/>
    </location>
</feature>
<feature type="transmembrane region" description="Helical" evidence="5">
    <location>
        <begin position="91"/>
        <end position="114"/>
    </location>
</feature>
<dbReference type="PROSITE" id="PS50850">
    <property type="entry name" value="MFS"/>
    <property type="match status" value="1"/>
</dbReference>
<dbReference type="PANTHER" id="PTHR11360:SF308">
    <property type="entry name" value="BLL3089 PROTEIN"/>
    <property type="match status" value="1"/>
</dbReference>
<feature type="region of interest" description="Disordered" evidence="4">
    <location>
        <begin position="208"/>
        <end position="228"/>
    </location>
</feature>
<dbReference type="InterPro" id="IPR011701">
    <property type="entry name" value="MFS"/>
</dbReference>
<feature type="transmembrane region" description="Helical" evidence="5">
    <location>
        <begin position="370"/>
        <end position="389"/>
    </location>
</feature>
<feature type="transmembrane region" description="Helical" evidence="5">
    <location>
        <begin position="56"/>
        <end position="79"/>
    </location>
</feature>
<evidence type="ECO:0000256" key="4">
    <source>
        <dbReference type="SAM" id="MobiDB-lite"/>
    </source>
</evidence>
<dbReference type="InterPro" id="IPR050327">
    <property type="entry name" value="Proton-linked_MCT"/>
</dbReference>
<feature type="transmembrane region" description="Helical" evidence="5">
    <location>
        <begin position="401"/>
        <end position="420"/>
    </location>
</feature>
<dbReference type="PANTHER" id="PTHR11360">
    <property type="entry name" value="MONOCARBOXYLATE TRANSPORTER"/>
    <property type="match status" value="1"/>
</dbReference>
<dbReference type="Proteomes" id="UP001060336">
    <property type="component" value="Chromosome"/>
</dbReference>
<feature type="transmembrane region" description="Helical" evidence="5">
    <location>
        <begin position="149"/>
        <end position="168"/>
    </location>
</feature>
<keyword evidence="1 5" id="KW-0812">Transmembrane</keyword>
<reference evidence="7" key="1">
    <citation type="submission" date="2022-08" db="EMBL/GenBank/DDBJ databases">
        <title>Nisaea acidiphila sp. nov., isolated from a marine algal debris and emended description of the genus Nisaea Urios et al. 2008.</title>
        <authorList>
            <person name="Kwon K."/>
        </authorList>
    </citation>
    <scope>NUCLEOTIDE SEQUENCE</scope>
    <source>
        <strain evidence="7">MEBiC11861</strain>
    </source>
</reference>
<dbReference type="GO" id="GO:0022857">
    <property type="term" value="F:transmembrane transporter activity"/>
    <property type="evidence" value="ECO:0007669"/>
    <property type="project" value="InterPro"/>
</dbReference>
<dbReference type="SUPFAM" id="SSF103473">
    <property type="entry name" value="MFS general substrate transporter"/>
    <property type="match status" value="1"/>
</dbReference>
<dbReference type="InterPro" id="IPR036259">
    <property type="entry name" value="MFS_trans_sf"/>
</dbReference>
<feature type="transmembrane region" description="Helical" evidence="5">
    <location>
        <begin position="312"/>
        <end position="330"/>
    </location>
</feature>
<evidence type="ECO:0000256" key="1">
    <source>
        <dbReference type="ARBA" id="ARBA00022692"/>
    </source>
</evidence>
<dbReference type="KEGG" id="naci:NUH88_01275"/>
<dbReference type="RefSeq" id="WP_257769479.1">
    <property type="nucleotide sequence ID" value="NZ_CP102480.1"/>
</dbReference>
<keyword evidence="8" id="KW-1185">Reference proteome</keyword>
<sequence>MSVAALRDHVFGYLNDRFFYGWVILSVAGLGLFTSGPGQSHTFSVFVDPISADLGITSTTIASAYGTATLAAALCLPVAGRLVDRFGPRRMAGAIVFLLGLACLFFGAAANFVWLALGYGFLRFFGQGALMLTSANLTSRWFARKRGTAMGLMALGFGASIAVHPPLAQFLIETVGWRQAWTYLGLLTWVQMLPAIWLLVIDSPEEKGLAPDGESRPRPEAAAAVKNSKEEDIPGLTLSEALRTPTFHLIWFSMASIAMLVTALHFYQVKIFTAQGLDPAVAAWVFPITAGTMVAMMPVVGRVLDRLKTRHALALALLVQASALLMVTQVNNVPTAIFYAALFGLNNACSMTLFGYIWPRYFGRRHLGSIQGTGQMIMVVGASLGPLPIGYAFDTFGSPSLMIQGLSVYPAACALLALLIRTPAAIPVEEHLE</sequence>
<dbReference type="EMBL" id="CP102480">
    <property type="protein sequence ID" value="UUX50331.1"/>
    <property type="molecule type" value="Genomic_DNA"/>
</dbReference>
<evidence type="ECO:0000256" key="2">
    <source>
        <dbReference type="ARBA" id="ARBA00022989"/>
    </source>
</evidence>
<dbReference type="AlphaFoldDB" id="A0A9J7ART5"/>
<evidence type="ECO:0000256" key="3">
    <source>
        <dbReference type="ARBA" id="ARBA00023136"/>
    </source>
</evidence>
<proteinExistence type="predicted"/>
<gene>
    <name evidence="7" type="ORF">NUH88_01275</name>
</gene>
<dbReference type="InterPro" id="IPR020846">
    <property type="entry name" value="MFS_dom"/>
</dbReference>
<evidence type="ECO:0000256" key="5">
    <source>
        <dbReference type="SAM" id="Phobius"/>
    </source>
</evidence>
<evidence type="ECO:0000313" key="8">
    <source>
        <dbReference type="Proteomes" id="UP001060336"/>
    </source>
</evidence>
<keyword evidence="3 5" id="KW-0472">Membrane</keyword>
<feature type="compositionally biased region" description="Basic and acidic residues" evidence="4">
    <location>
        <begin position="208"/>
        <end position="219"/>
    </location>
</feature>
<dbReference type="Gene3D" id="1.20.1250.20">
    <property type="entry name" value="MFS general substrate transporter like domains"/>
    <property type="match status" value="2"/>
</dbReference>
<organism evidence="7 8">
    <name type="scientific">Nisaea acidiphila</name>
    <dbReference type="NCBI Taxonomy" id="1862145"/>
    <lineage>
        <taxon>Bacteria</taxon>
        <taxon>Pseudomonadati</taxon>
        <taxon>Pseudomonadota</taxon>
        <taxon>Alphaproteobacteria</taxon>
        <taxon>Rhodospirillales</taxon>
        <taxon>Thalassobaculaceae</taxon>
        <taxon>Nisaea</taxon>
    </lineage>
</organism>
<feature type="transmembrane region" description="Helical" evidence="5">
    <location>
        <begin position="180"/>
        <end position="200"/>
    </location>
</feature>
<evidence type="ECO:0000313" key="7">
    <source>
        <dbReference type="EMBL" id="UUX50331.1"/>
    </source>
</evidence>
<dbReference type="Pfam" id="PF07690">
    <property type="entry name" value="MFS_1"/>
    <property type="match status" value="1"/>
</dbReference>
<protein>
    <submittedName>
        <fullName evidence="7">MFS transporter</fullName>
    </submittedName>
</protein>
<feature type="transmembrane region" description="Helical" evidence="5">
    <location>
        <begin position="249"/>
        <end position="269"/>
    </location>
</feature>
<feature type="transmembrane region" description="Helical" evidence="5">
    <location>
        <begin position="281"/>
        <end position="300"/>
    </location>
</feature>
<accession>A0A9J7ART5</accession>